<reference evidence="2" key="1">
    <citation type="submission" date="2014-05" db="EMBL/GenBank/DDBJ databases">
        <title>Whole genome sequencing of Lactobacillus casei NRIC0644.</title>
        <authorList>
            <person name="Atarashi H."/>
            <person name="Yoshida Y."/>
            <person name="Fujimura S."/>
            <person name="Tanaka N."/>
            <person name="Shiwa Y."/>
            <person name="Yoshikawa H."/>
            <person name="Okada S."/>
            <person name="Nakagawa J."/>
        </authorList>
    </citation>
    <scope>NUCLEOTIDE SEQUENCE [LARGE SCALE GENOMIC DNA]</scope>
    <source>
        <strain evidence="2">NRIC0644</strain>
    </source>
</reference>
<proteinExistence type="predicted"/>
<dbReference type="AlphaFoldDB" id="A0A0C9PPF8"/>
<dbReference type="Proteomes" id="UP000032552">
    <property type="component" value="Unassembled WGS sequence"/>
</dbReference>
<dbReference type="RefSeq" id="WP_003579029.1">
    <property type="nucleotide sequence ID" value="NZ_BAYM01000089.1"/>
</dbReference>
<organism evidence="1 2">
    <name type="scientific">Lacticaseibacillus paracasei NRIC 0644</name>
    <dbReference type="NCBI Taxonomy" id="1435038"/>
    <lineage>
        <taxon>Bacteria</taxon>
        <taxon>Bacillati</taxon>
        <taxon>Bacillota</taxon>
        <taxon>Bacilli</taxon>
        <taxon>Lactobacillales</taxon>
        <taxon>Lactobacillaceae</taxon>
        <taxon>Lacticaseibacillus</taxon>
    </lineage>
</organism>
<protein>
    <submittedName>
        <fullName evidence="1">TPR repeat-containing protein</fullName>
    </submittedName>
</protein>
<accession>A0A0C9PPF8</accession>
<dbReference type="EMBL" id="BAYM01000089">
    <property type="protein sequence ID" value="GAN36816.1"/>
    <property type="molecule type" value="Genomic_DNA"/>
</dbReference>
<name>A0A0C9PPF8_LACPA</name>
<gene>
    <name evidence="1" type="ORF">LC0644_1405</name>
</gene>
<sequence length="303" mass="33497">MAKMVSLPDNEKRHFDIGEQALQKGNYASAAAHFEKAYEADQSYAIAQPLAASLNGLKQFHESLNVMLPHYQAFMQTDADVQLMLDAWLGTLNFVMARGMLRHFDAVRRATFDRQIDAAEALALSSHGEQIASLVRKISHLGGFSRQEQQDLFSQIGILPKAALVEAAVPNLADQTVPVAMRVSLLDLLTSISYNQPVRYQAYDRIETLVPNELPGMAEEKSGPAILTQLQAALGDDDQELGTALVQMARVQIAFLYPDIDRLIPDPAAFVQAYLDHHQGKSTVFDQLFAWQTAETAKLSEQA</sequence>
<evidence type="ECO:0000313" key="2">
    <source>
        <dbReference type="Proteomes" id="UP000032552"/>
    </source>
</evidence>
<comment type="caution">
    <text evidence="1">The sequence shown here is derived from an EMBL/GenBank/DDBJ whole genome shotgun (WGS) entry which is preliminary data.</text>
</comment>
<dbReference type="GeneID" id="57090003"/>
<evidence type="ECO:0000313" key="1">
    <source>
        <dbReference type="EMBL" id="GAN36816.1"/>
    </source>
</evidence>